<accession>A0A7D5IRH7</accession>
<keyword evidence="2" id="KW-0479">Metal-binding</keyword>
<evidence type="ECO:0000313" key="9">
    <source>
        <dbReference type="EMBL" id="QLD12839.1"/>
    </source>
</evidence>
<dbReference type="InterPro" id="IPR032694">
    <property type="entry name" value="CopC/D"/>
</dbReference>
<dbReference type="PROSITE" id="PS51318">
    <property type="entry name" value="TAT"/>
    <property type="match status" value="1"/>
</dbReference>
<evidence type="ECO:0000256" key="1">
    <source>
        <dbReference type="ARBA" id="ARBA00004196"/>
    </source>
</evidence>
<protein>
    <submittedName>
        <fullName evidence="9">Copper resistance protein CopC</fullName>
    </submittedName>
</protein>
<gene>
    <name evidence="9" type="ORF">HW566_14285</name>
</gene>
<dbReference type="InterPro" id="IPR006311">
    <property type="entry name" value="TAT_signal"/>
</dbReference>
<name>A0A7D5IRH7_9MICO</name>
<dbReference type="InterPro" id="IPR007348">
    <property type="entry name" value="CopC_dom"/>
</dbReference>
<evidence type="ECO:0000259" key="8">
    <source>
        <dbReference type="Pfam" id="PF04234"/>
    </source>
</evidence>
<evidence type="ECO:0000256" key="5">
    <source>
        <dbReference type="SAM" id="MobiDB-lite"/>
    </source>
</evidence>
<dbReference type="GO" id="GO:0005507">
    <property type="term" value="F:copper ion binding"/>
    <property type="evidence" value="ECO:0007669"/>
    <property type="project" value="InterPro"/>
</dbReference>
<evidence type="ECO:0000313" key="10">
    <source>
        <dbReference type="Proteomes" id="UP000509638"/>
    </source>
</evidence>
<dbReference type="GO" id="GO:0005886">
    <property type="term" value="C:plasma membrane"/>
    <property type="evidence" value="ECO:0007669"/>
    <property type="project" value="TreeGrafter"/>
</dbReference>
<comment type="subcellular location">
    <subcellularLocation>
        <location evidence="1">Cell envelope</location>
    </subcellularLocation>
</comment>
<dbReference type="GO" id="GO:0030313">
    <property type="term" value="C:cell envelope"/>
    <property type="evidence" value="ECO:0007669"/>
    <property type="project" value="UniProtKB-SubCell"/>
</dbReference>
<keyword evidence="6" id="KW-0472">Membrane</keyword>
<evidence type="ECO:0000256" key="6">
    <source>
        <dbReference type="SAM" id="Phobius"/>
    </source>
</evidence>
<keyword evidence="6" id="KW-1133">Transmembrane helix</keyword>
<feature type="transmembrane region" description="Helical" evidence="6">
    <location>
        <begin position="154"/>
        <end position="177"/>
    </location>
</feature>
<evidence type="ECO:0000256" key="3">
    <source>
        <dbReference type="ARBA" id="ARBA00022729"/>
    </source>
</evidence>
<dbReference type="SUPFAM" id="SSF81296">
    <property type="entry name" value="E set domains"/>
    <property type="match status" value="1"/>
</dbReference>
<feature type="compositionally biased region" description="Low complexity" evidence="5">
    <location>
        <begin position="128"/>
        <end position="143"/>
    </location>
</feature>
<feature type="signal peptide" evidence="7">
    <location>
        <begin position="1"/>
        <end position="33"/>
    </location>
</feature>
<dbReference type="PANTHER" id="PTHR34820:SF4">
    <property type="entry name" value="INNER MEMBRANE PROTEIN YEBZ"/>
    <property type="match status" value="1"/>
</dbReference>
<keyword evidence="3 7" id="KW-0732">Signal</keyword>
<feature type="region of interest" description="Disordered" evidence="5">
    <location>
        <begin position="127"/>
        <end position="148"/>
    </location>
</feature>
<dbReference type="InterPro" id="IPR014755">
    <property type="entry name" value="Cu-Rt/internalin_Ig-like"/>
</dbReference>
<evidence type="ECO:0000256" key="4">
    <source>
        <dbReference type="ARBA" id="ARBA00023008"/>
    </source>
</evidence>
<dbReference type="GO" id="GO:0042597">
    <property type="term" value="C:periplasmic space"/>
    <property type="evidence" value="ECO:0007669"/>
    <property type="project" value="InterPro"/>
</dbReference>
<dbReference type="AlphaFoldDB" id="A0A7D5IRH7"/>
<dbReference type="PANTHER" id="PTHR34820">
    <property type="entry name" value="INNER MEMBRANE PROTEIN YEBZ"/>
    <property type="match status" value="1"/>
</dbReference>
<dbReference type="InterPro" id="IPR014756">
    <property type="entry name" value="Ig_E-set"/>
</dbReference>
<evidence type="ECO:0000256" key="2">
    <source>
        <dbReference type="ARBA" id="ARBA00022723"/>
    </source>
</evidence>
<feature type="domain" description="CopC" evidence="8">
    <location>
        <begin position="34"/>
        <end position="126"/>
    </location>
</feature>
<dbReference type="GO" id="GO:0046688">
    <property type="term" value="P:response to copper ion"/>
    <property type="evidence" value="ECO:0007669"/>
    <property type="project" value="InterPro"/>
</dbReference>
<dbReference type="GO" id="GO:0006825">
    <property type="term" value="P:copper ion transport"/>
    <property type="evidence" value="ECO:0007669"/>
    <property type="project" value="InterPro"/>
</dbReference>
<evidence type="ECO:0000256" key="7">
    <source>
        <dbReference type="SAM" id="SignalP"/>
    </source>
</evidence>
<keyword evidence="6" id="KW-0812">Transmembrane</keyword>
<dbReference type="Gene3D" id="2.60.40.1220">
    <property type="match status" value="1"/>
</dbReference>
<feature type="chain" id="PRO_5028830288" evidence="7">
    <location>
        <begin position="34"/>
        <end position="184"/>
    </location>
</feature>
<keyword evidence="4" id="KW-0186">Copper</keyword>
<dbReference type="RefSeq" id="WP_178013959.1">
    <property type="nucleotide sequence ID" value="NZ_CP058316.1"/>
</dbReference>
<sequence>MSQRTPSSRPRLLAIAGLLLGLAATAAASPAFAHDELVASDPAADSTVAELPDELTLTFSGVLIDETGVNAISATDAAGAELAEGTPQLDGTRITQPLVGDSQGTITVRWRVVSSDGHPVSGEYSFVAGDPAQAPSAAPDAAPETTDGEGLPPAFWVVVSVAAAGGVTALIAALVAASRRRTED</sequence>
<organism evidence="9 10">
    <name type="scientific">Microbacterium oleivorans</name>
    <dbReference type="NCBI Taxonomy" id="273677"/>
    <lineage>
        <taxon>Bacteria</taxon>
        <taxon>Bacillati</taxon>
        <taxon>Actinomycetota</taxon>
        <taxon>Actinomycetes</taxon>
        <taxon>Micrococcales</taxon>
        <taxon>Microbacteriaceae</taxon>
        <taxon>Microbacterium</taxon>
    </lineage>
</organism>
<reference evidence="9 10" key="1">
    <citation type="submission" date="2020-06" db="EMBL/GenBank/DDBJ databases">
        <authorList>
            <person name="Jo H."/>
        </authorList>
    </citation>
    <scope>NUCLEOTIDE SEQUENCE [LARGE SCALE GENOMIC DNA]</scope>
    <source>
        <strain evidence="9 10">I46</strain>
    </source>
</reference>
<dbReference type="Pfam" id="PF04234">
    <property type="entry name" value="CopC"/>
    <property type="match status" value="1"/>
</dbReference>
<dbReference type="Proteomes" id="UP000509638">
    <property type="component" value="Chromosome"/>
</dbReference>
<dbReference type="EMBL" id="CP058316">
    <property type="protein sequence ID" value="QLD12839.1"/>
    <property type="molecule type" value="Genomic_DNA"/>
</dbReference>
<proteinExistence type="predicted"/>